<dbReference type="SUPFAM" id="SSF52540">
    <property type="entry name" value="P-loop containing nucleoside triphosphate hydrolases"/>
    <property type="match status" value="1"/>
</dbReference>
<accession>A0A558DRZ4</accession>
<dbReference type="GO" id="GO:0016740">
    <property type="term" value="F:transferase activity"/>
    <property type="evidence" value="ECO:0007669"/>
    <property type="project" value="UniProtKB-KW"/>
</dbReference>
<keyword evidence="11" id="KW-0808">Transferase</keyword>
<dbReference type="InterPro" id="IPR027417">
    <property type="entry name" value="P-loop_NTPase"/>
</dbReference>
<dbReference type="GO" id="GO:0002949">
    <property type="term" value="P:tRNA threonylcarbamoyladenosine modification"/>
    <property type="evidence" value="ECO:0007669"/>
    <property type="project" value="InterPro"/>
</dbReference>
<keyword evidence="12" id="KW-1185">Reference proteome</keyword>
<dbReference type="InterPro" id="IPR003442">
    <property type="entry name" value="T6A_TsaE"/>
</dbReference>
<evidence type="ECO:0000256" key="3">
    <source>
        <dbReference type="ARBA" id="ARBA00019010"/>
    </source>
</evidence>
<evidence type="ECO:0000256" key="10">
    <source>
        <dbReference type="ARBA" id="ARBA00032441"/>
    </source>
</evidence>
<dbReference type="GO" id="GO:0005737">
    <property type="term" value="C:cytoplasm"/>
    <property type="evidence" value="ECO:0007669"/>
    <property type="project" value="UniProtKB-SubCell"/>
</dbReference>
<organism evidence="11 12">
    <name type="scientific">Sedimenticola selenatireducens</name>
    <dbReference type="NCBI Taxonomy" id="191960"/>
    <lineage>
        <taxon>Bacteria</taxon>
        <taxon>Pseudomonadati</taxon>
        <taxon>Pseudomonadota</taxon>
        <taxon>Gammaproteobacteria</taxon>
        <taxon>Chromatiales</taxon>
        <taxon>Sedimenticolaceae</taxon>
        <taxon>Sedimenticola</taxon>
    </lineage>
</organism>
<dbReference type="GO" id="GO:0046872">
    <property type="term" value="F:metal ion binding"/>
    <property type="evidence" value="ECO:0007669"/>
    <property type="project" value="UniProtKB-KW"/>
</dbReference>
<dbReference type="NCBIfam" id="TIGR00150">
    <property type="entry name" value="T6A_YjeE"/>
    <property type="match status" value="1"/>
</dbReference>
<dbReference type="PANTHER" id="PTHR33540">
    <property type="entry name" value="TRNA THREONYLCARBAMOYLADENOSINE BIOSYNTHESIS PROTEIN TSAE"/>
    <property type="match status" value="1"/>
</dbReference>
<comment type="subcellular location">
    <subcellularLocation>
        <location evidence="1">Cytoplasm</location>
    </subcellularLocation>
</comment>
<dbReference type="Proteomes" id="UP000316649">
    <property type="component" value="Unassembled WGS sequence"/>
</dbReference>
<gene>
    <name evidence="11" type="primary">tsaE</name>
    <name evidence="11" type="ORF">FHP88_08155</name>
</gene>
<name>A0A558DRZ4_9GAMM</name>
<evidence type="ECO:0000256" key="9">
    <source>
        <dbReference type="ARBA" id="ARBA00022842"/>
    </source>
</evidence>
<reference evidence="11 12" key="1">
    <citation type="submission" date="2019-07" db="EMBL/GenBank/DDBJ databases">
        <title>The pathways for chlorine oxyanion respiration interact through the shared metabolite chlorate.</title>
        <authorList>
            <person name="Barnum T.P."/>
            <person name="Cheng Y."/>
            <person name="Hill K.A."/>
            <person name="Lucas L.N."/>
            <person name="Carlson H.K."/>
            <person name="Coates J.D."/>
        </authorList>
    </citation>
    <scope>NUCLEOTIDE SEQUENCE [LARGE SCALE GENOMIC DNA]</scope>
    <source>
        <strain evidence="11 12">BK-1</strain>
    </source>
</reference>
<evidence type="ECO:0000256" key="2">
    <source>
        <dbReference type="ARBA" id="ARBA00007599"/>
    </source>
</evidence>
<protein>
    <recommendedName>
        <fullName evidence="3">tRNA threonylcarbamoyladenosine biosynthesis protein TsaE</fullName>
    </recommendedName>
    <alternativeName>
        <fullName evidence="10">t(6)A37 threonylcarbamoyladenosine biosynthesis protein TsaE</fullName>
    </alternativeName>
</protein>
<keyword evidence="9" id="KW-0460">Magnesium</keyword>
<dbReference type="GO" id="GO:0005524">
    <property type="term" value="F:ATP binding"/>
    <property type="evidence" value="ECO:0007669"/>
    <property type="project" value="UniProtKB-KW"/>
</dbReference>
<dbReference type="Pfam" id="PF02367">
    <property type="entry name" value="TsaE"/>
    <property type="match status" value="1"/>
</dbReference>
<dbReference type="OrthoDB" id="9800307at2"/>
<evidence type="ECO:0000256" key="8">
    <source>
        <dbReference type="ARBA" id="ARBA00022840"/>
    </source>
</evidence>
<comment type="similarity">
    <text evidence="2">Belongs to the TsaE family.</text>
</comment>
<evidence type="ECO:0000313" key="11">
    <source>
        <dbReference type="EMBL" id="TVO75963.1"/>
    </source>
</evidence>
<dbReference type="PANTHER" id="PTHR33540:SF2">
    <property type="entry name" value="TRNA THREONYLCARBAMOYLADENOSINE BIOSYNTHESIS PROTEIN TSAE"/>
    <property type="match status" value="1"/>
</dbReference>
<keyword evidence="6" id="KW-0479">Metal-binding</keyword>
<evidence type="ECO:0000256" key="7">
    <source>
        <dbReference type="ARBA" id="ARBA00022741"/>
    </source>
</evidence>
<dbReference type="Gene3D" id="3.40.50.300">
    <property type="entry name" value="P-loop containing nucleotide triphosphate hydrolases"/>
    <property type="match status" value="1"/>
</dbReference>
<comment type="caution">
    <text evidence="11">The sequence shown here is derived from an EMBL/GenBank/DDBJ whole genome shotgun (WGS) entry which is preliminary data.</text>
</comment>
<keyword evidence="8" id="KW-0067">ATP-binding</keyword>
<evidence type="ECO:0000313" key="12">
    <source>
        <dbReference type="Proteomes" id="UP000316649"/>
    </source>
</evidence>
<evidence type="ECO:0000256" key="1">
    <source>
        <dbReference type="ARBA" id="ARBA00004496"/>
    </source>
</evidence>
<evidence type="ECO:0000256" key="6">
    <source>
        <dbReference type="ARBA" id="ARBA00022723"/>
    </source>
</evidence>
<keyword evidence="7" id="KW-0547">Nucleotide-binding</keyword>
<dbReference type="EMBL" id="VMNH01000007">
    <property type="protein sequence ID" value="TVO75963.1"/>
    <property type="molecule type" value="Genomic_DNA"/>
</dbReference>
<evidence type="ECO:0000256" key="4">
    <source>
        <dbReference type="ARBA" id="ARBA00022490"/>
    </source>
</evidence>
<proteinExistence type="inferred from homology"/>
<sequence>MCGVIVLHPQTEQAQEQIGRALAQVCAGNGLIFLKGDLGAGKTTFARGFLRGMGHTGSVKSPTYTLIEPYEINGNHCYHLDLYRLADPDELEFLGIRDLLEGNAVLLVEWPEQGGDALPAPDLLVTIQYQDEGRELSIEAKSTRGVRLLDELRIQLAA</sequence>
<keyword evidence="5" id="KW-0819">tRNA processing</keyword>
<keyword evidence="4" id="KW-0963">Cytoplasm</keyword>
<dbReference type="AlphaFoldDB" id="A0A558DRZ4"/>
<evidence type="ECO:0000256" key="5">
    <source>
        <dbReference type="ARBA" id="ARBA00022694"/>
    </source>
</evidence>